<proteinExistence type="predicted"/>
<gene>
    <name evidence="2" type="ORF">Q604_UNBC01801G0001</name>
</gene>
<feature type="domain" description="Peptidase U32 collagenase" evidence="1">
    <location>
        <begin position="14"/>
        <end position="87"/>
    </location>
</feature>
<dbReference type="AlphaFoldDB" id="W1YNL3"/>
<dbReference type="EMBL" id="AZMM01001801">
    <property type="protein sequence ID" value="ETJ44173.1"/>
    <property type="molecule type" value="Genomic_DNA"/>
</dbReference>
<dbReference type="Pfam" id="PF12392">
    <property type="entry name" value="DUF3656"/>
    <property type="match status" value="1"/>
</dbReference>
<organism evidence="2">
    <name type="scientific">human gut metagenome</name>
    <dbReference type="NCBI Taxonomy" id="408170"/>
    <lineage>
        <taxon>unclassified sequences</taxon>
        <taxon>metagenomes</taxon>
        <taxon>organismal metagenomes</taxon>
    </lineage>
</organism>
<evidence type="ECO:0000313" key="2">
    <source>
        <dbReference type="EMBL" id="ETJ44173.1"/>
    </source>
</evidence>
<sequence length="124" mass="13672">LEALQPCTDLTFVLNDGRTVTVSNEFEPVYANNKPTTLEKVTDQVGRLGNTLFMLGSMSIPEGPYMWPASVLNALRRDAVEALENLLITDHETAWAELAVELQDMSSIVAKGKVQYSEPMVSAR</sequence>
<dbReference type="InterPro" id="IPR020988">
    <property type="entry name" value="Pept_U32_collagenase"/>
</dbReference>
<feature type="non-terminal residue" evidence="2">
    <location>
        <position position="124"/>
    </location>
</feature>
<protein>
    <submittedName>
        <fullName evidence="2">Peptidase U32</fullName>
    </submittedName>
</protein>
<feature type="non-terminal residue" evidence="2">
    <location>
        <position position="1"/>
    </location>
</feature>
<reference evidence="2" key="1">
    <citation type="submission" date="2013-12" db="EMBL/GenBank/DDBJ databases">
        <title>A Varibaculum cambriense genome reconstructed from a premature infant gut community with otherwise low bacterial novelty that shifts toward anaerobic metabolism during the third week of life.</title>
        <authorList>
            <person name="Brown C.T."/>
            <person name="Sharon I."/>
            <person name="Thomas B.C."/>
            <person name="Castelle C.J."/>
            <person name="Morowitz M.J."/>
            <person name="Banfield J.F."/>
        </authorList>
    </citation>
    <scope>NUCLEOTIDE SEQUENCE</scope>
</reference>
<accession>W1YNL3</accession>
<name>W1YNL3_9ZZZZ</name>
<evidence type="ECO:0000259" key="1">
    <source>
        <dbReference type="Pfam" id="PF12392"/>
    </source>
</evidence>
<comment type="caution">
    <text evidence="2">The sequence shown here is derived from an EMBL/GenBank/DDBJ whole genome shotgun (WGS) entry which is preliminary data.</text>
</comment>